<protein>
    <submittedName>
        <fullName evidence="1">Uncharacterized protein</fullName>
    </submittedName>
</protein>
<reference evidence="1 2" key="1">
    <citation type="submission" date="2016-06" db="EMBL/GenBank/DDBJ databases">
        <authorList>
            <person name="Kjaerup R.B."/>
            <person name="Dalgaard T.S."/>
            <person name="Juul-Madsen H.R."/>
        </authorList>
    </citation>
    <scope>NUCLEOTIDE SEQUENCE [LARGE SCALE GENOMIC DNA]</scope>
    <source>
        <strain evidence="1 2">Pb300</strain>
    </source>
</reference>
<dbReference type="EMBL" id="LZYO01000020">
    <property type="protein sequence ID" value="ODH44318.1"/>
    <property type="molecule type" value="Genomic_DNA"/>
</dbReference>
<name>A0A1D2JN40_PARBR</name>
<proteinExistence type="predicted"/>
<evidence type="ECO:0000313" key="2">
    <source>
        <dbReference type="Proteomes" id="UP000242814"/>
    </source>
</evidence>
<sequence length="139" mass="15646">MKGVQGSLQSGNIDFAAKSTSEKVSVLWTLEQSNEDEDLQLLVIERWGTNGRGAIHALSRPRDCLGESGTTVADWCDERRDGLFLWAKEVAWDSWAAWRGSQCQTQSRYLPRLTAAFIDGMVLRGYVCWSTTLMRETVL</sequence>
<gene>
    <name evidence="1" type="ORF">ACO22_00938</name>
</gene>
<organism evidence="1 2">
    <name type="scientific">Paracoccidioides brasiliensis</name>
    <dbReference type="NCBI Taxonomy" id="121759"/>
    <lineage>
        <taxon>Eukaryota</taxon>
        <taxon>Fungi</taxon>
        <taxon>Dikarya</taxon>
        <taxon>Ascomycota</taxon>
        <taxon>Pezizomycotina</taxon>
        <taxon>Eurotiomycetes</taxon>
        <taxon>Eurotiomycetidae</taxon>
        <taxon>Onygenales</taxon>
        <taxon>Ajellomycetaceae</taxon>
        <taxon>Paracoccidioides</taxon>
    </lineage>
</organism>
<comment type="caution">
    <text evidence="1">The sequence shown here is derived from an EMBL/GenBank/DDBJ whole genome shotgun (WGS) entry which is preliminary data.</text>
</comment>
<accession>A0A1D2JN40</accession>
<evidence type="ECO:0000313" key="1">
    <source>
        <dbReference type="EMBL" id="ODH44318.1"/>
    </source>
</evidence>
<dbReference type="AlphaFoldDB" id="A0A1D2JN40"/>
<dbReference type="Proteomes" id="UP000242814">
    <property type="component" value="Unassembled WGS sequence"/>
</dbReference>